<evidence type="ECO:0000313" key="2">
    <source>
        <dbReference type="EMBL" id="MRG98110.1"/>
    </source>
</evidence>
<sequence>MNIEPCRLVAEQLGALFVCTPHDAYIRMRTPLLYPDGDVIDIFVRPQGNRMLVTDLGESLRWLRTQTASASRRSPKQQTMIQDVCQTHGIELFKGMLVLRDVEPTRLAEAVLRLGQAASRVGDLWFTMRTRTAQSVTDEVEDLLRANDLPFERGRKMRGGSGRDYNVDFEVHAPKHLSLVQVLSTGSRAATAGLVEHTYTLWSELAYHKAPGNPMKFVSLLDDTVDVWAREDFRLLETVSDQIVMWSRPDAVVQALVA</sequence>
<comment type="caution">
    <text evidence="2">The sequence shown here is derived from an EMBL/GenBank/DDBJ whole genome shotgun (WGS) entry which is preliminary data.</text>
</comment>
<dbReference type="Proteomes" id="UP000440224">
    <property type="component" value="Unassembled WGS sequence"/>
</dbReference>
<name>A0A6N7Q5F9_9BACT</name>
<dbReference type="Pfam" id="PF08861">
    <property type="entry name" value="DUF1828"/>
    <property type="match status" value="1"/>
</dbReference>
<organism evidence="2 3">
    <name type="scientific">Polyangium spumosum</name>
    <dbReference type="NCBI Taxonomy" id="889282"/>
    <lineage>
        <taxon>Bacteria</taxon>
        <taxon>Pseudomonadati</taxon>
        <taxon>Myxococcota</taxon>
        <taxon>Polyangia</taxon>
        <taxon>Polyangiales</taxon>
        <taxon>Polyangiaceae</taxon>
        <taxon>Polyangium</taxon>
    </lineage>
</organism>
<proteinExistence type="predicted"/>
<evidence type="ECO:0000259" key="1">
    <source>
        <dbReference type="Pfam" id="PF08861"/>
    </source>
</evidence>
<dbReference type="RefSeq" id="WP_153824882.1">
    <property type="nucleotide sequence ID" value="NZ_WJIE01000025.1"/>
</dbReference>
<accession>A0A6N7Q5F9</accession>
<feature type="domain" description="DUF1828" evidence="1">
    <location>
        <begin position="30"/>
        <end position="121"/>
    </location>
</feature>
<dbReference type="OrthoDB" id="581553at2"/>
<evidence type="ECO:0000313" key="3">
    <source>
        <dbReference type="Proteomes" id="UP000440224"/>
    </source>
</evidence>
<keyword evidence="3" id="KW-1185">Reference proteome</keyword>
<protein>
    <submittedName>
        <fullName evidence="2">DUF1828 domain-containing protein</fullName>
    </submittedName>
</protein>
<dbReference type="EMBL" id="WJIE01000025">
    <property type="protein sequence ID" value="MRG98110.1"/>
    <property type="molecule type" value="Genomic_DNA"/>
</dbReference>
<dbReference type="AlphaFoldDB" id="A0A6N7Q5F9"/>
<reference evidence="2 3" key="1">
    <citation type="submission" date="2019-10" db="EMBL/GenBank/DDBJ databases">
        <title>A soil myxobacterium in the family Polyangiaceae.</title>
        <authorList>
            <person name="Li Y."/>
            <person name="Wang J."/>
        </authorList>
    </citation>
    <scope>NUCLEOTIDE SEQUENCE [LARGE SCALE GENOMIC DNA]</scope>
    <source>
        <strain evidence="2 3">DSM 14734</strain>
    </source>
</reference>
<dbReference type="InterPro" id="IPR014960">
    <property type="entry name" value="DUF1828"/>
</dbReference>
<gene>
    <name evidence="2" type="ORF">GF068_40305</name>
</gene>